<protein>
    <recommendedName>
        <fullName evidence="1">N-acetyltransferase domain-containing protein</fullName>
    </recommendedName>
</protein>
<dbReference type="EMBL" id="LNQE01001721">
    <property type="protein sequence ID" value="KUG13184.1"/>
    <property type="molecule type" value="Genomic_DNA"/>
</dbReference>
<accession>A0A0W8EX63</accession>
<dbReference type="Pfam" id="PF00583">
    <property type="entry name" value="Acetyltransf_1"/>
    <property type="match status" value="1"/>
</dbReference>
<dbReference type="InterPro" id="IPR016181">
    <property type="entry name" value="Acyl_CoA_acyltransferase"/>
</dbReference>
<dbReference type="InterPro" id="IPR000182">
    <property type="entry name" value="GNAT_dom"/>
</dbReference>
<feature type="domain" description="N-acetyltransferase" evidence="1">
    <location>
        <begin position="72"/>
        <end position="207"/>
    </location>
</feature>
<dbReference type="SUPFAM" id="SSF55729">
    <property type="entry name" value="Acyl-CoA N-acyltransferases (Nat)"/>
    <property type="match status" value="1"/>
</dbReference>
<sequence>MIQDLPPGLDPFPPGLACIPLSGPDADATARLYTRVFLADEPTSRCRALDPALFLPYARFYVRSLAGKDLSFVVRDDVTGDLAGFIFCLDLTDDLAEEGPLMAEFLAHFRPVVVMIDELEYRHLTPDRTPAGSALHIFQIGVDRKHRRRGLAKALIGRALAHAQGRGFRKAVADCTNAPSKRVFAQCGFTERGYTPYGAFTLDGDRPFASLNGGLSLMVRDLEPEG</sequence>
<dbReference type="PANTHER" id="PTHR20905:SF1">
    <property type="entry name" value="AT07410P-RELATED"/>
    <property type="match status" value="1"/>
</dbReference>
<dbReference type="CDD" id="cd04301">
    <property type="entry name" value="NAT_SF"/>
    <property type="match status" value="1"/>
</dbReference>
<dbReference type="AlphaFoldDB" id="A0A0W8EX63"/>
<evidence type="ECO:0000259" key="1">
    <source>
        <dbReference type="PROSITE" id="PS51186"/>
    </source>
</evidence>
<dbReference type="PROSITE" id="PS51186">
    <property type="entry name" value="GNAT"/>
    <property type="match status" value="1"/>
</dbReference>
<comment type="caution">
    <text evidence="2">The sequence shown here is derived from an EMBL/GenBank/DDBJ whole genome shotgun (WGS) entry which is preliminary data.</text>
</comment>
<reference evidence="2" key="1">
    <citation type="journal article" date="2015" name="Proc. Natl. Acad. Sci. U.S.A.">
        <title>Networks of energetic and metabolic interactions define dynamics in microbial communities.</title>
        <authorList>
            <person name="Embree M."/>
            <person name="Liu J.K."/>
            <person name="Al-Bassam M.M."/>
            <person name="Zengler K."/>
        </authorList>
    </citation>
    <scope>NUCLEOTIDE SEQUENCE</scope>
</reference>
<organism evidence="2">
    <name type="scientific">hydrocarbon metagenome</name>
    <dbReference type="NCBI Taxonomy" id="938273"/>
    <lineage>
        <taxon>unclassified sequences</taxon>
        <taxon>metagenomes</taxon>
        <taxon>ecological metagenomes</taxon>
    </lineage>
</organism>
<name>A0A0W8EX63_9ZZZZ</name>
<gene>
    <name evidence="2" type="ORF">ASZ90_016396</name>
</gene>
<dbReference type="PANTHER" id="PTHR20905">
    <property type="entry name" value="N-ACETYLTRANSFERASE-RELATED"/>
    <property type="match status" value="1"/>
</dbReference>
<dbReference type="Gene3D" id="3.40.630.30">
    <property type="match status" value="1"/>
</dbReference>
<proteinExistence type="predicted"/>
<dbReference type="GO" id="GO:0008080">
    <property type="term" value="F:N-acetyltransferase activity"/>
    <property type="evidence" value="ECO:0007669"/>
    <property type="project" value="TreeGrafter"/>
</dbReference>
<evidence type="ECO:0000313" key="2">
    <source>
        <dbReference type="EMBL" id="KUG13184.1"/>
    </source>
</evidence>